<dbReference type="GO" id="GO:0046872">
    <property type="term" value="F:metal ion binding"/>
    <property type="evidence" value="ECO:0007669"/>
    <property type="project" value="UniProtKB-KW"/>
</dbReference>
<protein>
    <submittedName>
        <fullName evidence="5">HAD family hydrolase</fullName>
    </submittedName>
</protein>
<dbReference type="AlphaFoldDB" id="A0A7G5BYH4"/>
<dbReference type="InterPro" id="IPR006439">
    <property type="entry name" value="HAD-SF_hydro_IA"/>
</dbReference>
<dbReference type="InterPro" id="IPR036412">
    <property type="entry name" value="HAD-like_sf"/>
</dbReference>
<comment type="cofactor">
    <cofactor evidence="1">
        <name>Mg(2+)</name>
        <dbReference type="ChEBI" id="CHEBI:18420"/>
    </cofactor>
</comment>
<gene>
    <name evidence="5" type="ORF">FPL14_12995</name>
</gene>
<dbReference type="SUPFAM" id="SSF56784">
    <property type="entry name" value="HAD-like"/>
    <property type="match status" value="1"/>
</dbReference>
<dbReference type="Gene3D" id="1.10.150.520">
    <property type="match status" value="1"/>
</dbReference>
<dbReference type="InterPro" id="IPR023214">
    <property type="entry name" value="HAD_sf"/>
</dbReference>
<evidence type="ECO:0000313" key="5">
    <source>
        <dbReference type="EMBL" id="QMV42008.1"/>
    </source>
</evidence>
<keyword evidence="6" id="KW-1185">Reference proteome</keyword>
<reference evidence="5 6" key="1">
    <citation type="submission" date="2019-07" db="EMBL/GenBank/DDBJ databases">
        <authorList>
            <person name="Kim J.K."/>
            <person name="Cheong H.-M."/>
            <person name="Choi Y."/>
            <person name="Hwang K.J."/>
            <person name="Lee S."/>
            <person name="Choi C."/>
        </authorList>
    </citation>
    <scope>NUCLEOTIDE SEQUENCE [LARGE SCALE GENOMIC DNA]</scope>
    <source>
        <strain evidence="5 6">KS 22</strain>
    </source>
</reference>
<dbReference type="EMBL" id="CP041969">
    <property type="protein sequence ID" value="QMV42008.1"/>
    <property type="molecule type" value="Genomic_DNA"/>
</dbReference>
<evidence type="ECO:0000313" key="6">
    <source>
        <dbReference type="Proteomes" id="UP000515679"/>
    </source>
</evidence>
<dbReference type="PANTHER" id="PTHR46470">
    <property type="entry name" value="N-ACYLNEURAMINATE-9-PHOSPHATASE"/>
    <property type="match status" value="1"/>
</dbReference>
<evidence type="ECO:0000256" key="1">
    <source>
        <dbReference type="ARBA" id="ARBA00001946"/>
    </source>
</evidence>
<dbReference type="SFLD" id="SFLDS00003">
    <property type="entry name" value="Haloacid_Dehalogenase"/>
    <property type="match status" value="1"/>
</dbReference>
<dbReference type="KEGG" id="cchl:FPL14_12995"/>
<dbReference type="SFLD" id="SFLDG01129">
    <property type="entry name" value="C1.5:_HAD__Beta-PGM__Phosphata"/>
    <property type="match status" value="1"/>
</dbReference>
<dbReference type="RefSeq" id="WP_182303409.1">
    <property type="nucleotide sequence ID" value="NZ_CP041969.1"/>
</dbReference>
<dbReference type="Gene3D" id="3.40.50.1000">
    <property type="entry name" value="HAD superfamily/HAD-like"/>
    <property type="match status" value="1"/>
</dbReference>
<organism evidence="5 6">
    <name type="scientific">Cohnella cholangitidis</name>
    <dbReference type="NCBI Taxonomy" id="2598458"/>
    <lineage>
        <taxon>Bacteria</taxon>
        <taxon>Bacillati</taxon>
        <taxon>Bacillota</taxon>
        <taxon>Bacilli</taxon>
        <taxon>Bacillales</taxon>
        <taxon>Paenibacillaceae</taxon>
        <taxon>Cohnella</taxon>
    </lineage>
</organism>
<dbReference type="NCBIfam" id="TIGR01509">
    <property type="entry name" value="HAD-SF-IA-v3"/>
    <property type="match status" value="1"/>
</dbReference>
<dbReference type="Pfam" id="PF00702">
    <property type="entry name" value="Hydrolase"/>
    <property type="match status" value="1"/>
</dbReference>
<proteinExistence type="predicted"/>
<keyword evidence="4" id="KW-0460">Magnesium</keyword>
<dbReference type="Proteomes" id="UP000515679">
    <property type="component" value="Chromosome"/>
</dbReference>
<sequence>MYDTYIFDLYGTLIDIHTDEDSPELWNRLSLHFRYSGMPAEPEELAKDFGEEIKRQMAAPRIECEHPDFDMHETFAEMARRRGIKATPAWAEETVKWFRLLSIRRLALYDGVEDLLKRLKANRKKVYLLSNGQKTFIEGELRLLGIYDYFDGIAISSEAGICKPDKLFYEYLAQEYGADLSSAIMIGNDSTTDIEGARRAGIDGCYIHSNSSPEADKVDCKYQIWDGRFRRVAELLNVT</sequence>
<dbReference type="GO" id="GO:0044281">
    <property type="term" value="P:small molecule metabolic process"/>
    <property type="evidence" value="ECO:0007669"/>
    <property type="project" value="UniProtKB-ARBA"/>
</dbReference>
<dbReference type="PANTHER" id="PTHR46470:SF2">
    <property type="entry name" value="GLYCERALDEHYDE 3-PHOSPHATE PHOSPHATASE"/>
    <property type="match status" value="1"/>
</dbReference>
<dbReference type="NCBIfam" id="TIGR01549">
    <property type="entry name" value="HAD-SF-IA-v1"/>
    <property type="match status" value="1"/>
</dbReference>
<dbReference type="InterPro" id="IPR051400">
    <property type="entry name" value="HAD-like_hydrolase"/>
</dbReference>
<keyword evidence="3 5" id="KW-0378">Hydrolase</keyword>
<evidence type="ECO:0000256" key="4">
    <source>
        <dbReference type="ARBA" id="ARBA00022842"/>
    </source>
</evidence>
<dbReference type="GO" id="GO:0016791">
    <property type="term" value="F:phosphatase activity"/>
    <property type="evidence" value="ECO:0007669"/>
    <property type="project" value="TreeGrafter"/>
</dbReference>
<name>A0A7G5BYH4_9BACL</name>
<accession>A0A7G5BYH4</accession>
<evidence type="ECO:0000256" key="3">
    <source>
        <dbReference type="ARBA" id="ARBA00022801"/>
    </source>
</evidence>
<evidence type="ECO:0000256" key="2">
    <source>
        <dbReference type="ARBA" id="ARBA00022723"/>
    </source>
</evidence>
<dbReference type="PRINTS" id="PR00413">
    <property type="entry name" value="HADHALOGNASE"/>
</dbReference>
<keyword evidence="2" id="KW-0479">Metal-binding</keyword>